<sequence>MISNDARVYYSLHLTSMLLSLFLIIVYRKNNNKNQLIVCYSVTLLLASIVSGIIGLSLGAEGNGMTLNRTCKCQALLFVYITYSLTIWPICMEFKTWKQLKNIERRINNNNNNNSNNNNNNNHNHNNRNNRNNDNNNENNGNNNENNNGNNENNRKRRDFLLIWCIVIAWLLPMLMTFINWLLGSLDLWSYHCMISINATYSIFGMFLMCVIATIITLMISICNIFLIRNRNNNNCLNTRINDDILTLIKEISLHARVIIFGIITSIILMAFFVIKSIQILDNLSYTSITTTWTDFLLVVLPYITFLIFGTTKEASQYYTPICFKRTNTISLVDQFSTINPNLRKPCEPHDEDSIISFTTRSHTTASSLEGSLIIEMQDKVYSPQIKEKYKSGSPGPSTFSQRMNPISPDPFIHRKNPPLTIKVFSCNSSCNSSCCNSNRNSSCSCNSNNNNSNNSNNSSSKNSSIGNRSENKIRKNKGSNVLQRIFSSYESPLRSNRKCERRKESSRDIAIHYFNKKKEIDSYGLNVISKKGQILESISFEPPLNDYSNSSSSTNVGKNEKNASLTKSPITKITKKSSLPCIEIITPSPICENLLKTFNYLEEEKNNEEVAPPGLTLPPQRRISKRKKPTLQKLKADLNITINDLDKNHKDITENEENLLEAESNINIITTMTNNNSSNNIITIDENKVYDSTMNLPVTPSFGTMSEAAQKTTTRKKSNAESISSSRSSNNSRNSYLSGGGGDGLTLTPRCSLPLNMLNRQSVIERIDTAVNKNNRNNNRNNII</sequence>
<protein>
    <recommendedName>
        <fullName evidence="6">G-protein coupled receptors family 2 profile 2 domain-containing protein</fullName>
    </recommendedName>
</protein>
<evidence type="ECO:0000256" key="2">
    <source>
        <dbReference type="SAM" id="MobiDB-lite"/>
    </source>
</evidence>
<evidence type="ECO:0000256" key="3">
    <source>
        <dbReference type="SAM" id="Phobius"/>
    </source>
</evidence>
<reference evidence="4 5" key="1">
    <citation type="submission" date="2018-08" db="EMBL/GenBank/DDBJ databases">
        <title>Genome and evolution of the arbuscular mycorrhizal fungus Diversispora epigaea (formerly Glomus versiforme) and its bacterial endosymbionts.</title>
        <authorList>
            <person name="Sun X."/>
            <person name="Fei Z."/>
            <person name="Harrison M."/>
        </authorList>
    </citation>
    <scope>NUCLEOTIDE SEQUENCE [LARGE SCALE GENOMIC DNA]</scope>
    <source>
        <strain evidence="4 5">IT104</strain>
    </source>
</reference>
<feature type="transmembrane region" description="Helical" evidence="3">
    <location>
        <begin position="258"/>
        <end position="278"/>
    </location>
</feature>
<keyword evidence="3" id="KW-0812">Transmembrane</keyword>
<feature type="transmembrane region" description="Helical" evidence="3">
    <location>
        <begin position="284"/>
        <end position="309"/>
    </location>
</feature>
<feature type="transmembrane region" description="Helical" evidence="3">
    <location>
        <begin position="77"/>
        <end position="97"/>
    </location>
</feature>
<dbReference type="PANTHER" id="PTHR16148">
    <property type="entry name" value="NF-KAPPA-B-REPRESSING FACTOR-RELATED"/>
    <property type="match status" value="1"/>
</dbReference>
<feature type="compositionally biased region" description="Low complexity" evidence="2">
    <location>
        <begin position="721"/>
        <end position="738"/>
    </location>
</feature>
<feature type="transmembrane region" description="Helical" evidence="3">
    <location>
        <begin position="37"/>
        <end position="57"/>
    </location>
</feature>
<feature type="transmembrane region" description="Helical" evidence="3">
    <location>
        <begin position="203"/>
        <end position="227"/>
    </location>
</feature>
<dbReference type="Proteomes" id="UP000266861">
    <property type="component" value="Unassembled WGS sequence"/>
</dbReference>
<evidence type="ECO:0000313" key="4">
    <source>
        <dbReference type="EMBL" id="RHZ60181.1"/>
    </source>
</evidence>
<feature type="region of interest" description="Disordered" evidence="2">
    <location>
        <begin position="700"/>
        <end position="744"/>
    </location>
</feature>
<gene>
    <name evidence="4" type="ORF">Glove_357g20</name>
</gene>
<feature type="transmembrane region" description="Helical" evidence="3">
    <location>
        <begin position="6"/>
        <end position="25"/>
    </location>
</feature>
<keyword evidence="1" id="KW-0175">Coiled coil</keyword>
<feature type="compositionally biased region" description="Polar residues" evidence="2">
    <location>
        <begin position="700"/>
        <end position="713"/>
    </location>
</feature>
<evidence type="ECO:0000256" key="1">
    <source>
        <dbReference type="SAM" id="Coils"/>
    </source>
</evidence>
<dbReference type="GO" id="GO:0005730">
    <property type="term" value="C:nucleolus"/>
    <property type="evidence" value="ECO:0007669"/>
    <property type="project" value="TreeGrafter"/>
</dbReference>
<evidence type="ECO:0008006" key="6">
    <source>
        <dbReference type="Google" id="ProtNLM"/>
    </source>
</evidence>
<dbReference type="GO" id="GO:0005654">
    <property type="term" value="C:nucleoplasm"/>
    <property type="evidence" value="ECO:0007669"/>
    <property type="project" value="TreeGrafter"/>
</dbReference>
<feature type="compositionally biased region" description="Polar residues" evidence="2">
    <location>
        <begin position="395"/>
        <end position="405"/>
    </location>
</feature>
<accession>A0A397HAQ5</accession>
<dbReference type="EMBL" id="PQFF01000325">
    <property type="protein sequence ID" value="RHZ60181.1"/>
    <property type="molecule type" value="Genomic_DNA"/>
</dbReference>
<feature type="region of interest" description="Disordered" evidence="2">
    <location>
        <begin position="607"/>
        <end position="628"/>
    </location>
</feature>
<evidence type="ECO:0000313" key="5">
    <source>
        <dbReference type="Proteomes" id="UP000266861"/>
    </source>
</evidence>
<dbReference type="PANTHER" id="PTHR16148:SF14">
    <property type="entry name" value="MYND-TYPE DOMAIN-CONTAINING PROTEIN"/>
    <property type="match status" value="1"/>
</dbReference>
<keyword evidence="3" id="KW-0472">Membrane</keyword>
<dbReference type="AlphaFoldDB" id="A0A397HAQ5"/>
<organism evidence="4 5">
    <name type="scientific">Diversispora epigaea</name>
    <dbReference type="NCBI Taxonomy" id="1348612"/>
    <lineage>
        <taxon>Eukaryota</taxon>
        <taxon>Fungi</taxon>
        <taxon>Fungi incertae sedis</taxon>
        <taxon>Mucoromycota</taxon>
        <taxon>Glomeromycotina</taxon>
        <taxon>Glomeromycetes</taxon>
        <taxon>Diversisporales</taxon>
        <taxon>Diversisporaceae</taxon>
        <taxon>Diversispora</taxon>
    </lineage>
</organism>
<feature type="region of interest" description="Disordered" evidence="2">
    <location>
        <begin position="450"/>
        <end position="482"/>
    </location>
</feature>
<dbReference type="OrthoDB" id="100006at2759"/>
<feature type="transmembrane region" description="Helical" evidence="3">
    <location>
        <begin position="160"/>
        <end position="183"/>
    </location>
</feature>
<dbReference type="STRING" id="1348612.A0A397HAQ5"/>
<feature type="region of interest" description="Disordered" evidence="2">
    <location>
        <begin position="387"/>
        <end position="415"/>
    </location>
</feature>
<proteinExistence type="predicted"/>
<comment type="caution">
    <text evidence="4">The sequence shown here is derived from an EMBL/GenBank/DDBJ whole genome shotgun (WGS) entry which is preliminary data.</text>
</comment>
<keyword evidence="5" id="KW-1185">Reference proteome</keyword>
<feature type="coiled-coil region" evidence="1">
    <location>
        <begin position="636"/>
        <end position="663"/>
    </location>
</feature>
<keyword evidence="3" id="KW-1133">Transmembrane helix</keyword>
<feature type="region of interest" description="Disordered" evidence="2">
    <location>
        <begin position="108"/>
        <end position="151"/>
    </location>
</feature>
<name>A0A397HAQ5_9GLOM</name>
<feature type="compositionally biased region" description="Low complexity" evidence="2">
    <location>
        <begin position="450"/>
        <end position="465"/>
    </location>
</feature>